<evidence type="ECO:0000256" key="1">
    <source>
        <dbReference type="SAM" id="SignalP"/>
    </source>
</evidence>
<dbReference type="KEGG" id="sus:Acid_7777"/>
<sequence length="187" mass="20298" precursor="true">MKLRAGLLLLAMTPLSAQIAKPAALSSPTVASKPAARLSSSVLGELEKTFDNRLGTMADKADPNEPVELMGDTRGLQLLDYGLVFTADVSLVRTPSINPFQKEIPKLVQERVHQLRVERLPALKVAMKEMLRNMATVGAQLPATQQMVLSVRLYYGTWENTAGMPAEVVMRAARANAAAGVVETEER</sequence>
<gene>
    <name evidence="2" type="ordered locus">Acid_7777</name>
</gene>
<keyword evidence="1" id="KW-0732">Signal</keyword>
<evidence type="ECO:0000313" key="2">
    <source>
        <dbReference type="EMBL" id="ABJ88675.1"/>
    </source>
</evidence>
<dbReference type="InParanoid" id="Q01NU5"/>
<feature type="signal peptide" evidence="1">
    <location>
        <begin position="1"/>
        <end position="17"/>
    </location>
</feature>
<feature type="chain" id="PRO_5004162423" evidence="1">
    <location>
        <begin position="18"/>
        <end position="187"/>
    </location>
</feature>
<reference evidence="2" key="1">
    <citation type="submission" date="2006-10" db="EMBL/GenBank/DDBJ databases">
        <title>Complete sequence of Solibacter usitatus Ellin6076.</title>
        <authorList>
            <consortium name="US DOE Joint Genome Institute"/>
            <person name="Copeland A."/>
            <person name="Lucas S."/>
            <person name="Lapidus A."/>
            <person name="Barry K."/>
            <person name="Detter J.C."/>
            <person name="Glavina del Rio T."/>
            <person name="Hammon N."/>
            <person name="Israni S."/>
            <person name="Dalin E."/>
            <person name="Tice H."/>
            <person name="Pitluck S."/>
            <person name="Thompson L.S."/>
            <person name="Brettin T."/>
            <person name="Bruce D."/>
            <person name="Han C."/>
            <person name="Tapia R."/>
            <person name="Gilna P."/>
            <person name="Schmutz J."/>
            <person name="Larimer F."/>
            <person name="Land M."/>
            <person name="Hauser L."/>
            <person name="Kyrpides N."/>
            <person name="Mikhailova N."/>
            <person name="Janssen P.H."/>
            <person name="Kuske C.R."/>
            <person name="Richardson P."/>
        </authorList>
    </citation>
    <scope>NUCLEOTIDE SEQUENCE</scope>
    <source>
        <strain evidence="2">Ellin6076</strain>
    </source>
</reference>
<dbReference type="HOGENOM" id="CLU_1446772_0_0_0"/>
<dbReference type="AlphaFoldDB" id="Q01NU5"/>
<dbReference type="STRING" id="234267.Acid_7777"/>
<dbReference type="EMBL" id="CP000473">
    <property type="protein sequence ID" value="ABJ88675.1"/>
    <property type="molecule type" value="Genomic_DNA"/>
</dbReference>
<accession>Q01NU5</accession>
<protein>
    <submittedName>
        <fullName evidence="2">Uncharacterized protein</fullName>
    </submittedName>
</protein>
<organism evidence="2">
    <name type="scientific">Solibacter usitatus (strain Ellin6076)</name>
    <dbReference type="NCBI Taxonomy" id="234267"/>
    <lineage>
        <taxon>Bacteria</taxon>
        <taxon>Pseudomonadati</taxon>
        <taxon>Acidobacteriota</taxon>
        <taxon>Terriglobia</taxon>
        <taxon>Bryobacterales</taxon>
        <taxon>Solibacteraceae</taxon>
        <taxon>Candidatus Solibacter</taxon>
    </lineage>
</organism>
<proteinExistence type="predicted"/>
<name>Q01NU5_SOLUE</name>